<evidence type="ECO:0000313" key="1">
    <source>
        <dbReference type="EMBL" id="PMD19107.1"/>
    </source>
</evidence>
<keyword evidence="2" id="KW-1185">Reference proteome</keyword>
<organism evidence="1 2">
    <name type="scientific">Hyaloscypha hepaticicola</name>
    <dbReference type="NCBI Taxonomy" id="2082293"/>
    <lineage>
        <taxon>Eukaryota</taxon>
        <taxon>Fungi</taxon>
        <taxon>Dikarya</taxon>
        <taxon>Ascomycota</taxon>
        <taxon>Pezizomycotina</taxon>
        <taxon>Leotiomycetes</taxon>
        <taxon>Helotiales</taxon>
        <taxon>Hyaloscyphaceae</taxon>
        <taxon>Hyaloscypha</taxon>
    </lineage>
</organism>
<dbReference type="AlphaFoldDB" id="A0A2J6PYK1"/>
<dbReference type="InterPro" id="IPR025494">
    <property type="entry name" value="DUF4385"/>
</dbReference>
<gene>
    <name evidence="1" type="ORF">NA56DRAFT_629594</name>
</gene>
<proteinExistence type="predicted"/>
<protein>
    <submittedName>
        <fullName evidence="1">Uncharacterized protein</fullName>
    </submittedName>
</protein>
<reference evidence="1 2" key="1">
    <citation type="submission" date="2016-05" db="EMBL/GenBank/DDBJ databases">
        <title>A degradative enzymes factory behind the ericoid mycorrhizal symbiosis.</title>
        <authorList>
            <consortium name="DOE Joint Genome Institute"/>
            <person name="Martino E."/>
            <person name="Morin E."/>
            <person name="Grelet G."/>
            <person name="Kuo A."/>
            <person name="Kohler A."/>
            <person name="Daghino S."/>
            <person name="Barry K."/>
            <person name="Choi C."/>
            <person name="Cichocki N."/>
            <person name="Clum A."/>
            <person name="Copeland A."/>
            <person name="Hainaut M."/>
            <person name="Haridas S."/>
            <person name="Labutti K."/>
            <person name="Lindquist E."/>
            <person name="Lipzen A."/>
            <person name="Khouja H.-R."/>
            <person name="Murat C."/>
            <person name="Ohm R."/>
            <person name="Olson A."/>
            <person name="Spatafora J."/>
            <person name="Veneault-Fourrey C."/>
            <person name="Henrissat B."/>
            <person name="Grigoriev I."/>
            <person name="Martin F."/>
            <person name="Perotto S."/>
        </authorList>
    </citation>
    <scope>NUCLEOTIDE SEQUENCE [LARGE SCALE GENOMIC DNA]</scope>
    <source>
        <strain evidence="1 2">UAMH 7357</strain>
    </source>
</reference>
<dbReference type="Proteomes" id="UP000235672">
    <property type="component" value="Unassembled WGS sequence"/>
</dbReference>
<sequence>MSAFTEPPKSHLMTYRIGRGEQGVLTYEPYKSYLLPHWRFRTIQIARASSDTLWNKFLEFYQQKDFVGMDMTRKFIQMGMTRSKRYANYKGGRKYVDGKEKGNMIQKSKGHNGREEKEEASRIFRGVWERCRSHEGYLELKQEFLREQKEWLKAEDRVKLEED</sequence>
<dbReference type="OrthoDB" id="2589819at2759"/>
<evidence type="ECO:0000313" key="2">
    <source>
        <dbReference type="Proteomes" id="UP000235672"/>
    </source>
</evidence>
<dbReference type="EMBL" id="KZ613491">
    <property type="protein sequence ID" value="PMD19107.1"/>
    <property type="molecule type" value="Genomic_DNA"/>
</dbReference>
<name>A0A2J6PYK1_9HELO</name>
<accession>A0A2J6PYK1</accession>
<dbReference type="Pfam" id="PF14328">
    <property type="entry name" value="DUF4385"/>
    <property type="match status" value="1"/>
</dbReference>